<reference evidence="1" key="2">
    <citation type="submission" date="2015-06" db="UniProtKB">
        <authorList>
            <consortium name="EnsemblProtists"/>
        </authorList>
    </citation>
    <scope>IDENTIFICATION</scope>
    <source>
        <strain evidence="1">Emoy2</strain>
    </source>
</reference>
<sequence length="68" mass="7730">MAAPAVKTDALFRWIEEREKEHFAAFNFSWGRVLDSGTGRHSLLASAWQRLSFDHSSRRCDGGKTFGE</sequence>
<dbReference type="InParanoid" id="M4BUV3"/>
<protein>
    <submittedName>
        <fullName evidence="1">Uncharacterized protein</fullName>
    </submittedName>
</protein>
<proteinExistence type="predicted"/>
<dbReference type="EMBL" id="JH597954">
    <property type="status" value="NOT_ANNOTATED_CDS"/>
    <property type="molecule type" value="Genomic_DNA"/>
</dbReference>
<name>M4BUV3_HYAAE</name>
<keyword evidence="2" id="KW-1185">Reference proteome</keyword>
<dbReference type="EnsemblProtists" id="HpaT810293">
    <property type="protein sequence ID" value="HpaP810293"/>
    <property type="gene ID" value="HpaG810293"/>
</dbReference>
<evidence type="ECO:0000313" key="2">
    <source>
        <dbReference type="Proteomes" id="UP000011713"/>
    </source>
</evidence>
<accession>M4BUV3</accession>
<organism evidence="1 2">
    <name type="scientific">Hyaloperonospora arabidopsidis (strain Emoy2)</name>
    <name type="common">Downy mildew agent</name>
    <name type="synonym">Peronospora arabidopsidis</name>
    <dbReference type="NCBI Taxonomy" id="559515"/>
    <lineage>
        <taxon>Eukaryota</taxon>
        <taxon>Sar</taxon>
        <taxon>Stramenopiles</taxon>
        <taxon>Oomycota</taxon>
        <taxon>Peronosporomycetes</taxon>
        <taxon>Peronosporales</taxon>
        <taxon>Peronosporaceae</taxon>
        <taxon>Hyaloperonospora</taxon>
    </lineage>
</organism>
<dbReference type="HOGENOM" id="CLU_2799399_0_0_1"/>
<evidence type="ECO:0000313" key="1">
    <source>
        <dbReference type="EnsemblProtists" id="HpaP810293"/>
    </source>
</evidence>
<dbReference type="Proteomes" id="UP000011713">
    <property type="component" value="Unassembled WGS sequence"/>
</dbReference>
<dbReference type="VEuPathDB" id="FungiDB:HpaG810293"/>
<reference evidence="2" key="1">
    <citation type="journal article" date="2010" name="Science">
        <title>Signatures of adaptation to obligate biotrophy in the Hyaloperonospora arabidopsidis genome.</title>
        <authorList>
            <person name="Baxter L."/>
            <person name="Tripathy S."/>
            <person name="Ishaque N."/>
            <person name="Boot N."/>
            <person name="Cabral A."/>
            <person name="Kemen E."/>
            <person name="Thines M."/>
            <person name="Ah-Fong A."/>
            <person name="Anderson R."/>
            <person name="Badejoko W."/>
            <person name="Bittner-Eddy P."/>
            <person name="Boore J.L."/>
            <person name="Chibucos M.C."/>
            <person name="Coates M."/>
            <person name="Dehal P."/>
            <person name="Delehaunty K."/>
            <person name="Dong S."/>
            <person name="Downton P."/>
            <person name="Dumas B."/>
            <person name="Fabro G."/>
            <person name="Fronick C."/>
            <person name="Fuerstenberg S.I."/>
            <person name="Fulton L."/>
            <person name="Gaulin E."/>
            <person name="Govers F."/>
            <person name="Hughes L."/>
            <person name="Humphray S."/>
            <person name="Jiang R.H."/>
            <person name="Judelson H."/>
            <person name="Kamoun S."/>
            <person name="Kyung K."/>
            <person name="Meijer H."/>
            <person name="Minx P."/>
            <person name="Morris P."/>
            <person name="Nelson J."/>
            <person name="Phuntumart V."/>
            <person name="Qutob D."/>
            <person name="Rehmany A."/>
            <person name="Rougon-Cardoso A."/>
            <person name="Ryden P."/>
            <person name="Torto-Alalibo T."/>
            <person name="Studholme D."/>
            <person name="Wang Y."/>
            <person name="Win J."/>
            <person name="Wood J."/>
            <person name="Clifton S.W."/>
            <person name="Rogers J."/>
            <person name="Van den Ackerveken G."/>
            <person name="Jones J.D."/>
            <person name="McDowell J.M."/>
            <person name="Beynon J."/>
            <person name="Tyler B.M."/>
        </authorList>
    </citation>
    <scope>NUCLEOTIDE SEQUENCE [LARGE SCALE GENOMIC DNA]</scope>
    <source>
        <strain evidence="2">Emoy2</strain>
    </source>
</reference>
<dbReference type="AlphaFoldDB" id="M4BUV3"/>